<sequence>MKKISYRLIIGAILLIIGVLLLLRATGIYDTGQLLVYTPSVIVLFALIALIKSGFRSVSGPIILIIIFGTIQLVVLELVSPDVILPVIIIAVGLGFIFTRIRRPSIRERVTDKIEMMAILGGVESRNSSKTFRGGEMLAIFAGAELDLRDAHINDPPAEIQTFTLFGGTEIRVPEDWNVRLNVLPILGGAEDERRRPRAGGERGDGDADKGTHDQPDLIITGFVAFGGVTVKD</sequence>
<dbReference type="AlphaFoldDB" id="A0A8J7W7K9"/>
<evidence type="ECO:0000256" key="1">
    <source>
        <dbReference type="SAM" id="MobiDB-lite"/>
    </source>
</evidence>
<evidence type="ECO:0000256" key="2">
    <source>
        <dbReference type="SAM" id="Phobius"/>
    </source>
</evidence>
<feature type="transmembrane region" description="Helical" evidence="2">
    <location>
        <begin position="58"/>
        <end position="77"/>
    </location>
</feature>
<name>A0A8J7W7K9_9EURY</name>
<dbReference type="OrthoDB" id="253168at2157"/>
<feature type="domain" description="LiaF transmembrane" evidence="3">
    <location>
        <begin position="9"/>
        <end position="102"/>
    </location>
</feature>
<dbReference type="EMBL" id="JWHL01000022">
    <property type="protein sequence ID" value="MBR1369869.1"/>
    <property type="molecule type" value="Genomic_DNA"/>
</dbReference>
<feature type="transmembrane region" description="Helical" evidence="2">
    <location>
        <begin position="83"/>
        <end position="101"/>
    </location>
</feature>
<keyword evidence="2" id="KW-0472">Membrane</keyword>
<dbReference type="Pfam" id="PF22570">
    <property type="entry name" value="LiaF-TM"/>
    <property type="match status" value="1"/>
</dbReference>
<protein>
    <recommendedName>
        <fullName evidence="3">LiaF transmembrane domain-containing protein</fullName>
    </recommendedName>
</protein>
<dbReference type="Proteomes" id="UP000730161">
    <property type="component" value="Unassembled WGS sequence"/>
</dbReference>
<dbReference type="PANTHER" id="PTHR40763">
    <property type="entry name" value="MEMBRANE PROTEIN-RELATED"/>
    <property type="match status" value="1"/>
</dbReference>
<keyword evidence="2" id="KW-0812">Transmembrane</keyword>
<proteinExistence type="predicted"/>
<organism evidence="4 5">
    <name type="scientific">Methanocalculus chunghsingensis</name>
    <dbReference type="NCBI Taxonomy" id="156457"/>
    <lineage>
        <taxon>Archaea</taxon>
        <taxon>Methanobacteriati</taxon>
        <taxon>Methanobacteriota</taxon>
        <taxon>Stenosarchaea group</taxon>
        <taxon>Methanomicrobia</taxon>
        <taxon>Methanomicrobiales</taxon>
        <taxon>Methanocalculaceae</taxon>
        <taxon>Methanocalculus</taxon>
    </lineage>
</organism>
<keyword evidence="5" id="KW-1185">Reference proteome</keyword>
<accession>A0A8J7W7K9</accession>
<gene>
    <name evidence="4" type="ORF">RJ53_10420</name>
</gene>
<evidence type="ECO:0000259" key="3">
    <source>
        <dbReference type="Pfam" id="PF22570"/>
    </source>
</evidence>
<reference evidence="4" key="1">
    <citation type="submission" date="2014-12" db="EMBL/GenBank/DDBJ databases">
        <authorList>
            <person name="Huang H.-H."/>
            <person name="Chen S.-C."/>
            <person name="Lai M.-C."/>
        </authorList>
    </citation>
    <scope>NUCLEOTIDE SEQUENCE</scope>
    <source>
        <strain evidence="4">K1F9705b</strain>
    </source>
</reference>
<evidence type="ECO:0000313" key="5">
    <source>
        <dbReference type="Proteomes" id="UP000730161"/>
    </source>
</evidence>
<dbReference type="PANTHER" id="PTHR40763:SF5">
    <property type="entry name" value="MEMBRANE PROTEIN"/>
    <property type="match status" value="1"/>
</dbReference>
<dbReference type="InterPro" id="IPR054331">
    <property type="entry name" value="LiaF_TM"/>
</dbReference>
<feature type="region of interest" description="Disordered" evidence="1">
    <location>
        <begin position="192"/>
        <end position="215"/>
    </location>
</feature>
<keyword evidence="2" id="KW-1133">Transmembrane helix</keyword>
<dbReference type="RefSeq" id="WP_211531622.1">
    <property type="nucleotide sequence ID" value="NZ_JWHL01000022.1"/>
</dbReference>
<comment type="caution">
    <text evidence="4">The sequence shown here is derived from an EMBL/GenBank/DDBJ whole genome shotgun (WGS) entry which is preliminary data.</text>
</comment>
<evidence type="ECO:0000313" key="4">
    <source>
        <dbReference type="EMBL" id="MBR1369869.1"/>
    </source>
</evidence>
<feature type="transmembrane region" description="Helical" evidence="2">
    <location>
        <begin position="34"/>
        <end position="51"/>
    </location>
</feature>